<proteinExistence type="predicted"/>
<sequence length="151" mass="16639">MGWRNFCVLIEKRGGTSRCCKGFSNSDTFNAVCLPEKSCQGWISGFSLLGIEVLESTGTLSRTILFIYKSPDSTKMPLVSNGTASVPPKRLHDSSRSSESTGSVVMDSSHHLFAEKLIPVLVDLFLQAPAAEKYSIFPDIIQSLRRTYKQS</sequence>
<gene>
    <name evidence="2" type="ORF">POM88_000678</name>
</gene>
<accession>A0AAD8NB21</accession>
<reference evidence="2" key="2">
    <citation type="submission" date="2023-05" db="EMBL/GenBank/DDBJ databases">
        <authorList>
            <person name="Schelkunov M.I."/>
        </authorList>
    </citation>
    <scope>NUCLEOTIDE SEQUENCE</scope>
    <source>
        <strain evidence="2">Hsosn_3</strain>
        <tissue evidence="2">Leaf</tissue>
    </source>
</reference>
<comment type="caution">
    <text evidence="2">The sequence shown here is derived from an EMBL/GenBank/DDBJ whole genome shotgun (WGS) entry which is preliminary data.</text>
</comment>
<evidence type="ECO:0000313" key="3">
    <source>
        <dbReference type="Proteomes" id="UP001237642"/>
    </source>
</evidence>
<evidence type="ECO:0000256" key="1">
    <source>
        <dbReference type="SAM" id="MobiDB-lite"/>
    </source>
</evidence>
<protein>
    <submittedName>
        <fullName evidence="2">Uncharacterized protein</fullName>
    </submittedName>
</protein>
<dbReference type="Proteomes" id="UP001237642">
    <property type="component" value="Unassembled WGS sequence"/>
</dbReference>
<name>A0AAD8NB21_9APIA</name>
<keyword evidence="3" id="KW-1185">Reference proteome</keyword>
<reference evidence="2" key="1">
    <citation type="submission" date="2023-02" db="EMBL/GenBank/DDBJ databases">
        <title>Genome of toxic invasive species Heracleum sosnowskyi carries increased number of genes despite the absence of recent whole-genome duplications.</title>
        <authorList>
            <person name="Schelkunov M."/>
            <person name="Shtratnikova V."/>
            <person name="Makarenko M."/>
            <person name="Klepikova A."/>
            <person name="Omelchenko D."/>
            <person name="Novikova G."/>
            <person name="Obukhova E."/>
            <person name="Bogdanov V."/>
            <person name="Penin A."/>
            <person name="Logacheva M."/>
        </authorList>
    </citation>
    <scope>NUCLEOTIDE SEQUENCE</scope>
    <source>
        <strain evidence="2">Hsosn_3</strain>
        <tissue evidence="2">Leaf</tissue>
    </source>
</reference>
<feature type="region of interest" description="Disordered" evidence="1">
    <location>
        <begin position="78"/>
        <end position="103"/>
    </location>
</feature>
<dbReference type="AlphaFoldDB" id="A0AAD8NB21"/>
<evidence type="ECO:0000313" key="2">
    <source>
        <dbReference type="EMBL" id="KAK1401073.1"/>
    </source>
</evidence>
<dbReference type="EMBL" id="JAUIZM010000001">
    <property type="protein sequence ID" value="KAK1401073.1"/>
    <property type="molecule type" value="Genomic_DNA"/>
</dbReference>
<organism evidence="2 3">
    <name type="scientific">Heracleum sosnowskyi</name>
    <dbReference type="NCBI Taxonomy" id="360622"/>
    <lineage>
        <taxon>Eukaryota</taxon>
        <taxon>Viridiplantae</taxon>
        <taxon>Streptophyta</taxon>
        <taxon>Embryophyta</taxon>
        <taxon>Tracheophyta</taxon>
        <taxon>Spermatophyta</taxon>
        <taxon>Magnoliopsida</taxon>
        <taxon>eudicotyledons</taxon>
        <taxon>Gunneridae</taxon>
        <taxon>Pentapetalae</taxon>
        <taxon>asterids</taxon>
        <taxon>campanulids</taxon>
        <taxon>Apiales</taxon>
        <taxon>Apiaceae</taxon>
        <taxon>Apioideae</taxon>
        <taxon>apioid superclade</taxon>
        <taxon>Tordylieae</taxon>
        <taxon>Tordyliinae</taxon>
        <taxon>Heracleum</taxon>
    </lineage>
</organism>